<sequence length="70" mass="7818">MEFTCQHAVQVCAIFPGQIDEALVNQVFRKLVCQSLMSVFFVDVDSIGIIGGVINYFFVVRFGICTPLSR</sequence>
<keyword evidence="1" id="KW-0812">Transmembrane</keyword>
<protein>
    <submittedName>
        <fullName evidence="2">Uncharacterized protein</fullName>
    </submittedName>
</protein>
<gene>
    <name evidence="2" type="ORF">NCTC9185_06860</name>
</gene>
<dbReference type="AlphaFoldDB" id="A0A4U9DAY7"/>
<dbReference type="EMBL" id="CABDVU010000001">
    <property type="protein sequence ID" value="VTN14792.1"/>
    <property type="molecule type" value="Genomic_DNA"/>
</dbReference>
<keyword evidence="1" id="KW-1133">Transmembrane helix</keyword>
<evidence type="ECO:0000256" key="1">
    <source>
        <dbReference type="SAM" id="Phobius"/>
    </source>
</evidence>
<feature type="transmembrane region" description="Helical" evidence="1">
    <location>
        <begin position="46"/>
        <end position="64"/>
    </location>
</feature>
<name>A0A4U9DAY7_RAOTE</name>
<keyword evidence="1" id="KW-0472">Membrane</keyword>
<evidence type="ECO:0000313" key="2">
    <source>
        <dbReference type="EMBL" id="VTN14792.1"/>
    </source>
</evidence>
<reference evidence="2 3" key="1">
    <citation type="submission" date="2019-04" db="EMBL/GenBank/DDBJ databases">
        <authorList>
            <consortium name="Pathogen Informatics"/>
        </authorList>
    </citation>
    <scope>NUCLEOTIDE SEQUENCE [LARGE SCALE GENOMIC DNA]</scope>
    <source>
        <strain evidence="2 3">NCTC9185</strain>
    </source>
</reference>
<organism evidence="2 3">
    <name type="scientific">Raoultella terrigena</name>
    <name type="common">Klebsiella terrigena</name>
    <dbReference type="NCBI Taxonomy" id="577"/>
    <lineage>
        <taxon>Bacteria</taxon>
        <taxon>Pseudomonadati</taxon>
        <taxon>Pseudomonadota</taxon>
        <taxon>Gammaproteobacteria</taxon>
        <taxon>Enterobacterales</taxon>
        <taxon>Enterobacteriaceae</taxon>
        <taxon>Klebsiella/Raoultella group</taxon>
        <taxon>Raoultella</taxon>
    </lineage>
</organism>
<dbReference type="Proteomes" id="UP000339249">
    <property type="component" value="Unassembled WGS sequence"/>
</dbReference>
<accession>A0A4U9DAY7</accession>
<proteinExistence type="predicted"/>
<evidence type="ECO:0000313" key="3">
    <source>
        <dbReference type="Proteomes" id="UP000339249"/>
    </source>
</evidence>